<dbReference type="PROSITE" id="PS50297">
    <property type="entry name" value="ANK_REP_REGION"/>
    <property type="match status" value="2"/>
</dbReference>
<evidence type="ECO:0000313" key="4">
    <source>
        <dbReference type="EMBL" id="KAF4047418.1"/>
    </source>
</evidence>
<dbReference type="EMBL" id="WSZM01000002">
    <property type="protein sequence ID" value="KAF4047418.1"/>
    <property type="molecule type" value="Genomic_DNA"/>
</dbReference>
<proteinExistence type="predicted"/>
<dbReference type="AlphaFoldDB" id="A0A833WNZ0"/>
<dbReference type="PROSITE" id="PS50088">
    <property type="entry name" value="ANK_REPEAT"/>
    <property type="match status" value="2"/>
</dbReference>
<dbReference type="Proteomes" id="UP000704712">
    <property type="component" value="Unassembled WGS sequence"/>
</dbReference>
<evidence type="ECO:0000256" key="2">
    <source>
        <dbReference type="ARBA" id="ARBA00023043"/>
    </source>
</evidence>
<dbReference type="PANTHER" id="PTHR24166">
    <property type="entry name" value="ROLLING PEBBLES, ISOFORM B"/>
    <property type="match status" value="1"/>
</dbReference>
<name>A0A833WNZ0_PHYIN</name>
<evidence type="ECO:0000313" key="6">
    <source>
        <dbReference type="Proteomes" id="UP000602510"/>
    </source>
</evidence>
<comment type="caution">
    <text evidence="4">The sequence shown here is derived from an EMBL/GenBank/DDBJ whole genome shotgun (WGS) entry which is preliminary data.</text>
</comment>
<keyword evidence="2 3" id="KW-0040">ANK repeat</keyword>
<sequence length="176" mass="19339">MELTDKWMRATGDNDVNLVNSLLANNPTLLDERHPHTGRTALQHASACDAHDVVRFLLRNGAGALVTDADGNSALHLAAASNALSSLQLLLRHFHHSSCDDKKWFRKLINQRNRYGYTALLIAGEEGCTGCCAALIKEGCADATLPLLEMPFFTATDLAIRNGHHEVVDVLRRHAY</sequence>
<feature type="repeat" description="ANK" evidence="3">
    <location>
        <begin position="70"/>
        <end position="102"/>
    </location>
</feature>
<feature type="repeat" description="ANK" evidence="3">
    <location>
        <begin position="37"/>
        <end position="69"/>
    </location>
</feature>
<accession>A0A833WNZ0</accession>
<dbReference type="SUPFAM" id="SSF48403">
    <property type="entry name" value="Ankyrin repeat"/>
    <property type="match status" value="1"/>
</dbReference>
<evidence type="ECO:0000256" key="3">
    <source>
        <dbReference type="PROSITE-ProRule" id="PRU00023"/>
    </source>
</evidence>
<dbReference type="Pfam" id="PF12796">
    <property type="entry name" value="Ank_2"/>
    <property type="match status" value="1"/>
</dbReference>
<dbReference type="EMBL" id="JAACNO010000100">
    <property type="protein sequence ID" value="KAF4150087.1"/>
    <property type="molecule type" value="Genomic_DNA"/>
</dbReference>
<evidence type="ECO:0000313" key="5">
    <source>
        <dbReference type="EMBL" id="KAF4150087.1"/>
    </source>
</evidence>
<gene>
    <name evidence="4" type="ORF">GN244_ATG00123</name>
    <name evidence="5" type="ORF">GN958_ATG00713</name>
</gene>
<dbReference type="Gene3D" id="1.25.40.20">
    <property type="entry name" value="Ankyrin repeat-containing domain"/>
    <property type="match status" value="1"/>
</dbReference>
<keyword evidence="6" id="KW-1185">Reference proteome</keyword>
<keyword evidence="1" id="KW-0677">Repeat</keyword>
<dbReference type="InterPro" id="IPR050889">
    <property type="entry name" value="Dendritic_Spine_Reg/Scaffold"/>
</dbReference>
<dbReference type="Proteomes" id="UP000602510">
    <property type="component" value="Unassembled WGS sequence"/>
</dbReference>
<reference evidence="4" key="1">
    <citation type="submission" date="2020-04" db="EMBL/GenBank/DDBJ databases">
        <title>Hybrid Assembly of Korean Phytophthora infestans isolates.</title>
        <authorList>
            <person name="Prokchorchik M."/>
            <person name="Lee Y."/>
            <person name="Seo J."/>
            <person name="Cho J.-H."/>
            <person name="Park Y.-E."/>
            <person name="Jang D.-C."/>
            <person name="Im J.-S."/>
            <person name="Choi J.-G."/>
            <person name="Park H.-J."/>
            <person name="Lee G.-B."/>
            <person name="Lee Y.-G."/>
            <person name="Hong S.-Y."/>
            <person name="Cho K."/>
            <person name="Sohn K.H."/>
        </authorList>
    </citation>
    <scope>NUCLEOTIDE SEQUENCE</scope>
    <source>
        <strain evidence="4">KR_1_A1</strain>
        <strain evidence="5">KR_2_A2</strain>
    </source>
</reference>
<dbReference type="PANTHER" id="PTHR24166:SF48">
    <property type="entry name" value="PROTEIN VAPYRIN"/>
    <property type="match status" value="1"/>
</dbReference>
<protein>
    <submittedName>
        <fullName evidence="4">Ankyrin repeats (3 copies)</fullName>
    </submittedName>
    <submittedName>
        <fullName evidence="5">Ankyrin repeats domain-containing protein</fullName>
    </submittedName>
</protein>
<dbReference type="InterPro" id="IPR002110">
    <property type="entry name" value="Ankyrin_rpt"/>
</dbReference>
<dbReference type="SMART" id="SM00248">
    <property type="entry name" value="ANK"/>
    <property type="match status" value="3"/>
</dbReference>
<evidence type="ECO:0000256" key="1">
    <source>
        <dbReference type="ARBA" id="ARBA00022737"/>
    </source>
</evidence>
<organism evidence="4 6">
    <name type="scientific">Phytophthora infestans</name>
    <name type="common">Potato late blight agent</name>
    <name type="synonym">Botrytis infestans</name>
    <dbReference type="NCBI Taxonomy" id="4787"/>
    <lineage>
        <taxon>Eukaryota</taxon>
        <taxon>Sar</taxon>
        <taxon>Stramenopiles</taxon>
        <taxon>Oomycota</taxon>
        <taxon>Peronosporomycetes</taxon>
        <taxon>Peronosporales</taxon>
        <taxon>Peronosporaceae</taxon>
        <taxon>Phytophthora</taxon>
    </lineage>
</organism>
<dbReference type="InterPro" id="IPR036770">
    <property type="entry name" value="Ankyrin_rpt-contain_sf"/>
</dbReference>